<feature type="transmembrane region" description="Helical" evidence="2">
    <location>
        <begin position="328"/>
        <end position="346"/>
    </location>
</feature>
<feature type="transmembrane region" description="Helical" evidence="2">
    <location>
        <begin position="289"/>
        <end position="308"/>
    </location>
</feature>
<evidence type="ECO:0000313" key="4">
    <source>
        <dbReference type="Proteomes" id="UP000735205"/>
    </source>
</evidence>
<keyword evidence="1" id="KW-0769">Symport</keyword>
<keyword evidence="2" id="KW-1133">Transmembrane helix</keyword>
<reference evidence="3 4" key="1">
    <citation type="submission" date="2020-02" db="EMBL/GenBank/DDBJ databases">
        <title>Fructobacillus sp. isolated from paper mulberry of Taiwan.</title>
        <authorList>
            <person name="Lin S.-T."/>
        </authorList>
    </citation>
    <scope>NUCLEOTIDE SEQUENCE [LARGE SCALE GENOMIC DNA]</scope>
    <source>
        <strain evidence="3 4">M1-21</strain>
    </source>
</reference>
<feature type="transmembrane region" description="Helical" evidence="2">
    <location>
        <begin position="108"/>
        <end position="128"/>
    </location>
</feature>
<proteinExistence type="inferred from homology"/>
<dbReference type="EMBL" id="JAAMFJ010000001">
    <property type="protein sequence ID" value="MBS9336151.1"/>
    <property type="molecule type" value="Genomic_DNA"/>
</dbReference>
<feature type="transmembrane region" description="Helical" evidence="2">
    <location>
        <begin position="210"/>
        <end position="229"/>
    </location>
</feature>
<sequence>MAKNRSNRIGVWYKKRQAVSIDGFGALAFCFLFLLAVGMGGLRVLPKNMAGAIFTMVSLGGLLYYLGSHLPIVRTYFGGGSVFTTIGAALLAGMGYVPASTLSTIKSFLTTSNFLEFYIVALIVSAIFKMDRALVLKATVRFLPVAFLTMTLTFFVVSLVGQLVGLGFFHTALFVTFPMMAGGVGAGIVPLSSIYGAALGQPSGAILSQLFPPLVLSNLLAIIAAGLLVKNTEKSPWNGQGKLLRERFGTTEGAGFQGSFSAEQVLVGMMTALALYMLGLLLHQLLPVVNAFAFLILLTVVVKAAGLLPARYEQGAVAFGQLIVKTMTHALLAGVGLTLLDLSALVSTLSWQLVLCVIVSILSMMGIAGFLGKVFGLYPVETAVTAGLANNSMGGTGNVAVLSAANRMNLIAFAQMGNRIGGAIVLVIAGILVTIWG</sequence>
<evidence type="ECO:0000256" key="1">
    <source>
        <dbReference type="PIRNR" id="PIRNR005348"/>
    </source>
</evidence>
<feature type="transmembrane region" description="Helical" evidence="2">
    <location>
        <begin position="21"/>
        <end position="42"/>
    </location>
</feature>
<keyword evidence="1" id="KW-1003">Cell membrane</keyword>
<feature type="transmembrane region" description="Helical" evidence="2">
    <location>
        <begin position="172"/>
        <end position="198"/>
    </location>
</feature>
<organism evidence="3 4">
    <name type="scientific">Fructobacillus papyrifericola</name>
    <dbReference type="NCBI Taxonomy" id="2713172"/>
    <lineage>
        <taxon>Bacteria</taxon>
        <taxon>Bacillati</taxon>
        <taxon>Bacillota</taxon>
        <taxon>Bacilli</taxon>
        <taxon>Lactobacillales</taxon>
        <taxon>Lactobacillaceae</taxon>
        <taxon>Fructobacillus</taxon>
    </lineage>
</organism>
<keyword evidence="1" id="KW-0813">Transport</keyword>
<dbReference type="RefSeq" id="WP_213792698.1">
    <property type="nucleotide sequence ID" value="NZ_JAAMFJ010000001.1"/>
</dbReference>
<comment type="caution">
    <text evidence="3">The sequence shown here is derived from an EMBL/GenBank/DDBJ whole genome shotgun (WGS) entry which is preliminary data.</text>
</comment>
<accession>A0ABS5QUR9</accession>
<dbReference type="PIRSF" id="PIRSF005348">
    <property type="entry name" value="YxkH"/>
    <property type="match status" value="1"/>
</dbReference>
<feature type="transmembrane region" description="Helical" evidence="2">
    <location>
        <begin position="353"/>
        <end position="371"/>
    </location>
</feature>
<dbReference type="Pfam" id="PF03390">
    <property type="entry name" value="2HCT"/>
    <property type="match status" value="1"/>
</dbReference>
<name>A0ABS5QUR9_9LACO</name>
<protein>
    <submittedName>
        <fullName evidence="3">2-hydroxycarboxylate transporter family protein</fullName>
    </submittedName>
</protein>
<comment type="similarity">
    <text evidence="1">Belongs to the 2-hydroxycarboxylate transporter (2-HCT) (TC 2.A.24) family.</text>
</comment>
<evidence type="ECO:0000313" key="3">
    <source>
        <dbReference type="EMBL" id="MBS9336151.1"/>
    </source>
</evidence>
<feature type="transmembrane region" description="Helical" evidence="2">
    <location>
        <begin position="48"/>
        <end position="67"/>
    </location>
</feature>
<keyword evidence="1 2" id="KW-0472">Membrane</keyword>
<dbReference type="PANTHER" id="PTHR40033">
    <property type="entry name" value="NA(+)-MALATE SYMPORTER"/>
    <property type="match status" value="1"/>
</dbReference>
<dbReference type="PANTHER" id="PTHR40033:SF1">
    <property type="entry name" value="CITRATE-SODIUM SYMPORTER"/>
    <property type="match status" value="1"/>
</dbReference>
<keyword evidence="2" id="KW-0812">Transmembrane</keyword>
<feature type="transmembrane region" description="Helical" evidence="2">
    <location>
        <begin position="383"/>
        <end position="405"/>
    </location>
</feature>
<keyword evidence="4" id="KW-1185">Reference proteome</keyword>
<feature type="transmembrane region" description="Helical" evidence="2">
    <location>
        <begin position="265"/>
        <end position="282"/>
    </location>
</feature>
<feature type="transmembrane region" description="Helical" evidence="2">
    <location>
        <begin position="76"/>
        <end position="96"/>
    </location>
</feature>
<comment type="subcellular location">
    <subcellularLocation>
        <location evidence="1">Cell membrane</location>
    </subcellularLocation>
</comment>
<evidence type="ECO:0000256" key="2">
    <source>
        <dbReference type="SAM" id="Phobius"/>
    </source>
</evidence>
<feature type="transmembrane region" description="Helical" evidence="2">
    <location>
        <begin position="417"/>
        <end position="436"/>
    </location>
</feature>
<gene>
    <name evidence="3" type="ORF">G6R28_02755</name>
</gene>
<dbReference type="Proteomes" id="UP000735205">
    <property type="component" value="Unassembled WGS sequence"/>
</dbReference>
<feature type="transmembrane region" description="Helical" evidence="2">
    <location>
        <begin position="140"/>
        <end position="160"/>
    </location>
</feature>
<dbReference type="InterPro" id="IPR004679">
    <property type="entry name" value="2-OHcarboxylate_transport"/>
</dbReference>